<dbReference type="AlphaFoldDB" id="A0A1I3KNN5"/>
<feature type="non-terminal residue" evidence="1">
    <location>
        <position position="1"/>
    </location>
</feature>
<sequence>TLAVEYHSYELGWWEDLVEEDVIEDGYIEVPKEPGLGVTLDMDVVEEQMVEGEELFDEA</sequence>
<evidence type="ECO:0000313" key="2">
    <source>
        <dbReference type="Proteomes" id="UP000182829"/>
    </source>
</evidence>
<evidence type="ECO:0000313" key="1">
    <source>
        <dbReference type="EMBL" id="SFI74123.1"/>
    </source>
</evidence>
<organism evidence="1 2">
    <name type="scientific">Natronobacterium gregoryi</name>
    <dbReference type="NCBI Taxonomy" id="44930"/>
    <lineage>
        <taxon>Archaea</taxon>
        <taxon>Methanobacteriati</taxon>
        <taxon>Methanobacteriota</taxon>
        <taxon>Stenosarchaea group</taxon>
        <taxon>Halobacteria</taxon>
        <taxon>Halobacteriales</taxon>
        <taxon>Natrialbaceae</taxon>
        <taxon>Natronobacterium</taxon>
    </lineage>
</organism>
<dbReference type="Proteomes" id="UP000182829">
    <property type="component" value="Unassembled WGS sequence"/>
</dbReference>
<protein>
    <submittedName>
        <fullName evidence="1">Gluconate/galactonate dehydratase</fullName>
    </submittedName>
</protein>
<proteinExistence type="predicted"/>
<accession>A0A1I3KNN5</accession>
<dbReference type="InterPro" id="IPR036849">
    <property type="entry name" value="Enolase-like_C_sf"/>
</dbReference>
<reference evidence="1 2" key="1">
    <citation type="submission" date="2016-10" db="EMBL/GenBank/DDBJ databases">
        <authorList>
            <person name="de Groot N.N."/>
        </authorList>
    </citation>
    <scope>NUCLEOTIDE SEQUENCE [LARGE SCALE GENOMIC DNA]</scope>
    <source>
        <strain evidence="1 2">SP2</strain>
    </source>
</reference>
<dbReference type="SUPFAM" id="SSF51604">
    <property type="entry name" value="Enolase C-terminal domain-like"/>
    <property type="match status" value="1"/>
</dbReference>
<name>A0A1I3KNN5_9EURY</name>
<dbReference type="EMBL" id="FORO01000004">
    <property type="protein sequence ID" value="SFI74123.1"/>
    <property type="molecule type" value="Genomic_DNA"/>
</dbReference>
<dbReference type="Gene3D" id="3.20.20.120">
    <property type="entry name" value="Enolase-like C-terminal domain"/>
    <property type="match status" value="1"/>
</dbReference>
<gene>
    <name evidence="1" type="ORF">SAMN05443661_104147</name>
</gene>